<dbReference type="InterPro" id="IPR036388">
    <property type="entry name" value="WH-like_DNA-bd_sf"/>
</dbReference>
<reference evidence="2" key="1">
    <citation type="submission" date="2021-02" db="EMBL/GenBank/DDBJ databases">
        <title>Draft genome sequence of Microbispora sp. RL4-1S isolated from rice leaves in Thailand.</title>
        <authorList>
            <person name="Muangham S."/>
            <person name="Duangmal K."/>
        </authorList>
    </citation>
    <scope>NUCLEOTIDE SEQUENCE</scope>
    <source>
        <strain evidence="2">RL4-1S</strain>
    </source>
</reference>
<keyword evidence="2" id="KW-0238">DNA-binding</keyword>
<accession>A0A941AHM5</accession>
<keyword evidence="3" id="KW-1185">Reference proteome</keyword>
<dbReference type="InterPro" id="IPR010093">
    <property type="entry name" value="SinI_DNA-bd"/>
</dbReference>
<dbReference type="GO" id="GO:0003677">
    <property type="term" value="F:DNA binding"/>
    <property type="evidence" value="ECO:0007669"/>
    <property type="project" value="UniProtKB-KW"/>
</dbReference>
<dbReference type="RefSeq" id="WP_210154209.1">
    <property type="nucleotide sequence ID" value="NZ_JAFCNB010000002.1"/>
</dbReference>
<dbReference type="InterPro" id="IPR009061">
    <property type="entry name" value="DNA-bd_dom_put_sf"/>
</dbReference>
<organism evidence="2 3">
    <name type="scientific">Microbispora oryzae</name>
    <dbReference type="NCBI Taxonomy" id="2806554"/>
    <lineage>
        <taxon>Bacteria</taxon>
        <taxon>Bacillati</taxon>
        <taxon>Actinomycetota</taxon>
        <taxon>Actinomycetes</taxon>
        <taxon>Streptosporangiales</taxon>
        <taxon>Streptosporangiaceae</taxon>
        <taxon>Microbispora</taxon>
    </lineage>
</organism>
<evidence type="ECO:0000313" key="2">
    <source>
        <dbReference type="EMBL" id="MBP2702882.1"/>
    </source>
</evidence>
<feature type="domain" description="Helix-turn-helix" evidence="1">
    <location>
        <begin position="6"/>
        <end position="53"/>
    </location>
</feature>
<dbReference type="Gene3D" id="1.10.10.10">
    <property type="entry name" value="Winged helix-like DNA-binding domain superfamily/Winged helix DNA-binding domain"/>
    <property type="match status" value="1"/>
</dbReference>
<gene>
    <name evidence="2" type="ORF">JOL79_03580</name>
</gene>
<comment type="caution">
    <text evidence="2">The sequence shown here is derived from an EMBL/GenBank/DDBJ whole genome shotgun (WGS) entry which is preliminary data.</text>
</comment>
<protein>
    <submittedName>
        <fullName evidence="2">Excisionase family DNA-binding protein</fullName>
    </submittedName>
</protein>
<dbReference type="InterPro" id="IPR041657">
    <property type="entry name" value="HTH_17"/>
</dbReference>
<dbReference type="SUPFAM" id="SSF46955">
    <property type="entry name" value="Putative DNA-binding domain"/>
    <property type="match status" value="1"/>
</dbReference>
<sequence>MIGDALMTQEQLAEYLGVSEEWISEHAWEMPFVRVGKSRRFPKGYVDRWLTTRYCGLPIKFPDKQF</sequence>
<dbReference type="AlphaFoldDB" id="A0A941AHM5"/>
<proteinExistence type="predicted"/>
<dbReference type="Proteomes" id="UP000674234">
    <property type="component" value="Unassembled WGS sequence"/>
</dbReference>
<dbReference type="Pfam" id="PF12728">
    <property type="entry name" value="HTH_17"/>
    <property type="match status" value="1"/>
</dbReference>
<dbReference type="EMBL" id="JAFCNB010000002">
    <property type="protein sequence ID" value="MBP2702882.1"/>
    <property type="molecule type" value="Genomic_DNA"/>
</dbReference>
<name>A0A941AHM5_9ACTN</name>
<evidence type="ECO:0000259" key="1">
    <source>
        <dbReference type="Pfam" id="PF12728"/>
    </source>
</evidence>
<dbReference type="NCBIfam" id="TIGR01764">
    <property type="entry name" value="excise"/>
    <property type="match status" value="1"/>
</dbReference>
<evidence type="ECO:0000313" key="3">
    <source>
        <dbReference type="Proteomes" id="UP000674234"/>
    </source>
</evidence>